<keyword evidence="2" id="KW-1185">Reference proteome</keyword>
<evidence type="ECO:0000313" key="1">
    <source>
        <dbReference type="EMBL" id="GGE91373.1"/>
    </source>
</evidence>
<sequence>MDYKSINNTLDIIFKYKMNMLESSIFQDAILLSISENKFVLNRENLRFKLLDKKVTRQAISLAIKKLEQKNVLIIIGKRENRVLHKLNDDILLSYYESYIRERG</sequence>
<gene>
    <name evidence="1" type="ORF">GCM10008027_15300</name>
</gene>
<dbReference type="Proteomes" id="UP000638462">
    <property type="component" value="Unassembled WGS sequence"/>
</dbReference>
<accession>A0ABQ1TDM1</accession>
<proteinExistence type="predicted"/>
<organism evidence="1 2">
    <name type="scientific">Pseudoalteromonas gelatinilytica</name>
    <dbReference type="NCBI Taxonomy" id="1703256"/>
    <lineage>
        <taxon>Bacteria</taxon>
        <taxon>Pseudomonadati</taxon>
        <taxon>Pseudomonadota</taxon>
        <taxon>Gammaproteobacteria</taxon>
        <taxon>Alteromonadales</taxon>
        <taxon>Pseudoalteromonadaceae</taxon>
        <taxon>Pseudoalteromonas</taxon>
    </lineage>
</organism>
<name>A0ABQ1TDM1_9GAMM</name>
<comment type="caution">
    <text evidence="1">The sequence shown here is derived from an EMBL/GenBank/DDBJ whole genome shotgun (WGS) entry which is preliminary data.</text>
</comment>
<dbReference type="EMBL" id="BMIT01000005">
    <property type="protein sequence ID" value="GGE91373.1"/>
    <property type="molecule type" value="Genomic_DNA"/>
</dbReference>
<protein>
    <submittedName>
        <fullName evidence="1">Uncharacterized protein</fullName>
    </submittedName>
</protein>
<reference evidence="2" key="1">
    <citation type="journal article" date="2019" name="Int. J. Syst. Evol. Microbiol.">
        <title>The Global Catalogue of Microorganisms (GCM) 10K type strain sequencing project: providing services to taxonomists for standard genome sequencing and annotation.</title>
        <authorList>
            <consortium name="The Broad Institute Genomics Platform"/>
            <consortium name="The Broad Institute Genome Sequencing Center for Infectious Disease"/>
            <person name="Wu L."/>
            <person name="Ma J."/>
        </authorList>
    </citation>
    <scope>NUCLEOTIDE SEQUENCE [LARGE SCALE GENOMIC DNA]</scope>
    <source>
        <strain evidence="2">CGMCC 1.15394</strain>
    </source>
</reference>
<evidence type="ECO:0000313" key="2">
    <source>
        <dbReference type="Proteomes" id="UP000638462"/>
    </source>
</evidence>
<dbReference type="RefSeq" id="WP_188728133.1">
    <property type="nucleotide sequence ID" value="NZ_BMIT01000005.1"/>
</dbReference>